<proteinExistence type="predicted"/>
<evidence type="ECO:0000256" key="3">
    <source>
        <dbReference type="ARBA" id="ARBA00023163"/>
    </source>
</evidence>
<keyword evidence="3" id="KW-0804">Transcription</keyword>
<feature type="domain" description="HTH cro/C1-type" evidence="5">
    <location>
        <begin position="47"/>
        <end position="96"/>
    </location>
</feature>
<dbReference type="InterPro" id="IPR052359">
    <property type="entry name" value="HTH-type_reg/antitoxin"/>
</dbReference>
<dbReference type="PROSITE" id="PS50943">
    <property type="entry name" value="HTH_CROC1"/>
    <property type="match status" value="1"/>
</dbReference>
<evidence type="ECO:0000256" key="1">
    <source>
        <dbReference type="ARBA" id="ARBA00023015"/>
    </source>
</evidence>
<dbReference type="CDD" id="cd00093">
    <property type="entry name" value="HTH_XRE"/>
    <property type="match status" value="1"/>
</dbReference>
<sequence>MAKSDEELEELEKNRDIWQEVLESVREIQAGKGKKISVTLPPAARVRQATGLSQAEFAEILGVSVRTLQDWEQGRRKPSGAAATLLRIAEKNPALLREAIAG</sequence>
<dbReference type="Gene3D" id="1.10.260.40">
    <property type="entry name" value="lambda repressor-like DNA-binding domains"/>
    <property type="match status" value="1"/>
</dbReference>
<organism evidence="6">
    <name type="scientific">Leptospirillum ferriphilum</name>
    <dbReference type="NCBI Taxonomy" id="178606"/>
    <lineage>
        <taxon>Bacteria</taxon>
        <taxon>Pseudomonadati</taxon>
        <taxon>Nitrospirota</taxon>
        <taxon>Nitrospiria</taxon>
        <taxon>Nitrospirales</taxon>
        <taxon>Nitrospiraceae</taxon>
        <taxon>Leptospirillum</taxon>
    </lineage>
</organism>
<gene>
    <name evidence="6" type="ORF">ENX03_09655</name>
</gene>
<comment type="caution">
    <text evidence="6">The sequence shown here is derived from an EMBL/GenBank/DDBJ whole genome shotgun (WGS) entry which is preliminary data.</text>
</comment>
<dbReference type="PANTHER" id="PTHR36511:SF4">
    <property type="entry name" value="ANTITOXIN MQSA"/>
    <property type="match status" value="1"/>
</dbReference>
<evidence type="ECO:0000256" key="4">
    <source>
        <dbReference type="SAM" id="Coils"/>
    </source>
</evidence>
<dbReference type="GO" id="GO:0003677">
    <property type="term" value="F:DNA binding"/>
    <property type="evidence" value="ECO:0007669"/>
    <property type="project" value="UniProtKB-KW"/>
</dbReference>
<dbReference type="SMART" id="SM00530">
    <property type="entry name" value="HTH_XRE"/>
    <property type="match status" value="1"/>
</dbReference>
<evidence type="ECO:0000259" key="5">
    <source>
        <dbReference type="PROSITE" id="PS50943"/>
    </source>
</evidence>
<dbReference type="InterPro" id="IPR010982">
    <property type="entry name" value="Lambda_DNA-bd_dom_sf"/>
</dbReference>
<protein>
    <submittedName>
        <fullName evidence="6">Helix-turn-helix domain-containing protein</fullName>
    </submittedName>
</protein>
<keyword evidence="2" id="KW-0238">DNA-binding</keyword>
<keyword evidence="1" id="KW-0805">Transcription regulation</keyword>
<name>A0A7C3QUS5_9BACT</name>
<feature type="coiled-coil region" evidence="4">
    <location>
        <begin position="1"/>
        <end position="28"/>
    </location>
</feature>
<accession>A0A7C3QUS5</accession>
<keyword evidence="4" id="KW-0175">Coiled coil</keyword>
<dbReference type="AlphaFoldDB" id="A0A7C3QUS5"/>
<evidence type="ECO:0000256" key="2">
    <source>
        <dbReference type="ARBA" id="ARBA00023125"/>
    </source>
</evidence>
<dbReference type="Pfam" id="PF01381">
    <property type="entry name" value="HTH_3"/>
    <property type="match status" value="1"/>
</dbReference>
<reference evidence="6" key="1">
    <citation type="journal article" date="2020" name="mSystems">
        <title>Genome- and Community-Level Interaction Insights into Carbon Utilization and Element Cycling Functions of Hydrothermarchaeota in Hydrothermal Sediment.</title>
        <authorList>
            <person name="Zhou Z."/>
            <person name="Liu Y."/>
            <person name="Xu W."/>
            <person name="Pan J."/>
            <person name="Luo Z.H."/>
            <person name="Li M."/>
        </authorList>
    </citation>
    <scope>NUCLEOTIDE SEQUENCE [LARGE SCALE GENOMIC DNA]</scope>
    <source>
        <strain evidence="6">SpSt-902</strain>
    </source>
</reference>
<dbReference type="PANTHER" id="PTHR36511">
    <property type="entry name" value="MERR FAMILY BACTERIAL REGULATORY PROTEIN"/>
    <property type="match status" value="1"/>
</dbReference>
<evidence type="ECO:0000313" key="6">
    <source>
        <dbReference type="EMBL" id="HFT94171.1"/>
    </source>
</evidence>
<dbReference type="SUPFAM" id="SSF47413">
    <property type="entry name" value="lambda repressor-like DNA-binding domains"/>
    <property type="match status" value="1"/>
</dbReference>
<dbReference type="InterPro" id="IPR001387">
    <property type="entry name" value="Cro/C1-type_HTH"/>
</dbReference>
<dbReference type="EMBL" id="DTMM01000209">
    <property type="protein sequence ID" value="HFT94171.1"/>
    <property type="molecule type" value="Genomic_DNA"/>
</dbReference>